<keyword evidence="2" id="KW-0812">Transmembrane</keyword>
<proteinExistence type="predicted"/>
<accession>A0ABY5VF98</accession>
<organism evidence="3 4">
    <name type="scientific">Ruminococcus gauvreauii</name>
    <dbReference type="NCBI Taxonomy" id="438033"/>
    <lineage>
        <taxon>Bacteria</taxon>
        <taxon>Bacillati</taxon>
        <taxon>Bacillota</taxon>
        <taxon>Clostridia</taxon>
        <taxon>Eubacteriales</taxon>
        <taxon>Oscillospiraceae</taxon>
        <taxon>Ruminococcus</taxon>
    </lineage>
</organism>
<feature type="transmembrane region" description="Helical" evidence="2">
    <location>
        <begin position="40"/>
        <end position="62"/>
    </location>
</feature>
<evidence type="ECO:0000256" key="1">
    <source>
        <dbReference type="SAM" id="MobiDB-lite"/>
    </source>
</evidence>
<feature type="compositionally biased region" description="Acidic residues" evidence="1">
    <location>
        <begin position="77"/>
        <end position="108"/>
    </location>
</feature>
<dbReference type="EMBL" id="CP102290">
    <property type="protein sequence ID" value="UWP58942.1"/>
    <property type="molecule type" value="Genomic_DNA"/>
</dbReference>
<keyword evidence="4" id="KW-1185">Reference proteome</keyword>
<protein>
    <submittedName>
        <fullName evidence="3">Uncharacterized protein</fullName>
    </submittedName>
</protein>
<evidence type="ECO:0000313" key="4">
    <source>
        <dbReference type="Proteomes" id="UP001060164"/>
    </source>
</evidence>
<dbReference type="RefSeq" id="WP_028527308.1">
    <property type="nucleotide sequence ID" value="NZ_CABLBR010000001.1"/>
</dbReference>
<evidence type="ECO:0000313" key="3">
    <source>
        <dbReference type="EMBL" id="UWP58942.1"/>
    </source>
</evidence>
<name>A0ABY5VF98_9FIRM</name>
<reference evidence="3" key="1">
    <citation type="journal article" date="2022" name="Cell">
        <title>Design, construction, and in vivo augmentation of a complex gut microbiome.</title>
        <authorList>
            <person name="Cheng A.G."/>
            <person name="Ho P.Y."/>
            <person name="Aranda-Diaz A."/>
            <person name="Jain S."/>
            <person name="Yu F.B."/>
            <person name="Meng X."/>
            <person name="Wang M."/>
            <person name="Iakiviak M."/>
            <person name="Nagashima K."/>
            <person name="Zhao A."/>
            <person name="Murugkar P."/>
            <person name="Patil A."/>
            <person name="Atabakhsh K."/>
            <person name="Weakley A."/>
            <person name="Yan J."/>
            <person name="Brumbaugh A.R."/>
            <person name="Higginbottom S."/>
            <person name="Dimas A."/>
            <person name="Shiver A.L."/>
            <person name="Deutschbauer A."/>
            <person name="Neff N."/>
            <person name="Sonnenburg J.L."/>
            <person name="Huang K.C."/>
            <person name="Fischbach M.A."/>
        </authorList>
    </citation>
    <scope>NUCLEOTIDE SEQUENCE</scope>
    <source>
        <strain evidence="3">DSM 19829</strain>
    </source>
</reference>
<sequence>MQGGNEKFSYILRTVAGAYLCYLSYSILRAVMNGETGGHSVLVSVCAVAFIIIGVILMVWGVRGMKMVSKQQAEEAAQAEEVQEEETVETLEEQTAEALEDSAAENQEEQTAQDGEKTE</sequence>
<feature type="transmembrane region" description="Helical" evidence="2">
    <location>
        <begin position="10"/>
        <end position="28"/>
    </location>
</feature>
<dbReference type="Proteomes" id="UP001060164">
    <property type="component" value="Chromosome"/>
</dbReference>
<gene>
    <name evidence="3" type="ORF">NQ502_16445</name>
</gene>
<keyword evidence="2" id="KW-0472">Membrane</keyword>
<evidence type="ECO:0000256" key="2">
    <source>
        <dbReference type="SAM" id="Phobius"/>
    </source>
</evidence>
<keyword evidence="2" id="KW-1133">Transmembrane helix</keyword>
<feature type="region of interest" description="Disordered" evidence="1">
    <location>
        <begin position="77"/>
        <end position="119"/>
    </location>
</feature>